<feature type="region of interest" description="Disordered" evidence="1">
    <location>
        <begin position="1"/>
        <end position="67"/>
    </location>
</feature>
<dbReference type="GO" id="GO:0042651">
    <property type="term" value="C:thylakoid membrane"/>
    <property type="evidence" value="ECO:0007669"/>
    <property type="project" value="TreeGrafter"/>
</dbReference>
<dbReference type="PANTHER" id="PTHR33917:SF3">
    <property type="entry name" value="PROTEIN EXECUTER 1, CHLOROPLASTIC"/>
    <property type="match status" value="1"/>
</dbReference>
<dbReference type="AlphaFoldDB" id="A0A087SA47"/>
<evidence type="ECO:0000313" key="3">
    <source>
        <dbReference type="Proteomes" id="UP000028924"/>
    </source>
</evidence>
<dbReference type="RefSeq" id="XP_011395457.1">
    <property type="nucleotide sequence ID" value="XM_011397155.1"/>
</dbReference>
<feature type="compositionally biased region" description="Basic residues" evidence="1">
    <location>
        <begin position="22"/>
        <end position="31"/>
    </location>
</feature>
<dbReference type="InterPro" id="IPR044680">
    <property type="entry name" value="EX1/2"/>
</dbReference>
<dbReference type="KEGG" id="apro:F751_4245"/>
<proteinExistence type="predicted"/>
<sequence length="531" mass="56095">MPGVRLKNPTVGNPPASPPRTRTCRHARVVRACHAAPDSGGRHRDPFPRTSIPGSTHAPPQKAREVGAGVDNSVDQAPAAAQAALTPATASDLEEDADWQDWKAVMARTHSLAEAHEEACAALDSSVALDAYAAAAALRDRLAGIRAQDCLGEALAELDRAVAAERYAAAASLRDMAWAGLPGWWSGRGDRGDVAGHLIRVSRRYGHYAAHAFSGRDLAAALGWAPDAVFEYVSLGGGDEDGGAGEADPGAQAVLEMHFRRGAGGALEAQAVAVLGPAEAEEVESADGDELAEVVVAVQGVEAEAALRTTGAMEQVLKAVAKQLEGAVDGVDGEVWSALQSALAAVAAKRERDARALRALRYNIPVHAEVGPDRVSFRRIRAPRGDALAGVYLGQFGPHGPEVVQLARSRRDGDEWVHATKITGDRNVPAGELSFKARVGREHRLPTAVEGYPPELGVTARYAGRGRVAEPGFKNPRWVNAELLQFASGNPMTRGAELGIVFSVSRTQRYLILFNRVDLESLEEDASSLGP</sequence>
<evidence type="ECO:0000256" key="1">
    <source>
        <dbReference type="SAM" id="MobiDB-lite"/>
    </source>
</evidence>
<accession>A0A087SA47</accession>
<gene>
    <name evidence="2" type="ORF">F751_4245</name>
</gene>
<dbReference type="STRING" id="3075.A0A087SA47"/>
<dbReference type="OrthoDB" id="722566at2759"/>
<protein>
    <submittedName>
        <fullName evidence="2">Protein EXECUTER 1, chloroplastic</fullName>
    </submittedName>
</protein>
<reference evidence="2 3" key="1">
    <citation type="journal article" date="2014" name="BMC Genomics">
        <title>Oil accumulation mechanisms of the oleaginous microalga Chlorella protothecoides revealed through its genome, transcriptomes, and proteomes.</title>
        <authorList>
            <person name="Gao C."/>
            <person name="Wang Y."/>
            <person name="Shen Y."/>
            <person name="Yan D."/>
            <person name="He X."/>
            <person name="Dai J."/>
            <person name="Wu Q."/>
        </authorList>
    </citation>
    <scope>NUCLEOTIDE SEQUENCE [LARGE SCALE GENOMIC DNA]</scope>
    <source>
        <strain evidence="2 3">0710</strain>
    </source>
</reference>
<organism evidence="2 3">
    <name type="scientific">Auxenochlorella protothecoides</name>
    <name type="common">Green microalga</name>
    <name type="synonym">Chlorella protothecoides</name>
    <dbReference type="NCBI Taxonomy" id="3075"/>
    <lineage>
        <taxon>Eukaryota</taxon>
        <taxon>Viridiplantae</taxon>
        <taxon>Chlorophyta</taxon>
        <taxon>core chlorophytes</taxon>
        <taxon>Trebouxiophyceae</taxon>
        <taxon>Chlorellales</taxon>
        <taxon>Chlorellaceae</taxon>
        <taxon>Auxenochlorella</taxon>
    </lineage>
</organism>
<dbReference type="EMBL" id="KL662078">
    <property type="protein sequence ID" value="KFM22601.1"/>
    <property type="molecule type" value="Genomic_DNA"/>
</dbReference>
<keyword evidence="3" id="KW-1185">Reference proteome</keyword>
<dbReference type="PANTHER" id="PTHR33917">
    <property type="entry name" value="PROTEIN EXECUTER 1, CHLOROPLASTIC"/>
    <property type="match status" value="1"/>
</dbReference>
<dbReference type="Proteomes" id="UP000028924">
    <property type="component" value="Unassembled WGS sequence"/>
</dbReference>
<dbReference type="GeneID" id="23615636"/>
<evidence type="ECO:0000313" key="2">
    <source>
        <dbReference type="EMBL" id="KFM22601.1"/>
    </source>
</evidence>
<dbReference type="eggNOG" id="ENOG502QQS3">
    <property type="taxonomic scope" value="Eukaryota"/>
</dbReference>
<dbReference type="GO" id="GO:0010343">
    <property type="term" value="P:singlet oxygen-mediated programmed cell death"/>
    <property type="evidence" value="ECO:0007669"/>
    <property type="project" value="InterPro"/>
</dbReference>
<name>A0A087SA47_AUXPR</name>
<dbReference type="Pfam" id="PF12014">
    <property type="entry name" value="Cyclin_D1_bind"/>
    <property type="match status" value="1"/>
</dbReference>